<accession>A0ABQ5QHA4</accession>
<keyword evidence="2" id="KW-1185">Reference proteome</keyword>
<proteinExistence type="predicted"/>
<protein>
    <recommendedName>
        <fullName evidence="3">(2Fe-2S) ferredoxin domain-containing protein</fullName>
    </recommendedName>
</protein>
<dbReference type="RefSeq" id="WP_285576289.1">
    <property type="nucleotide sequence ID" value="NZ_BSDE01000005.1"/>
</dbReference>
<gene>
    <name evidence="1" type="ORF">GETHLI_27460</name>
</gene>
<sequence length="95" mass="10428">MPPTLTICADCERHALRRPRLGKAMTEALVCLTRLLLSRKRLQGLEVVRESCLLNCPLGRICVAMKRGDVEVRHHLSPDDDLKAVAAKLAGTAKG</sequence>
<organism evidence="1 2">
    <name type="scientific">Geothrix limicola</name>
    <dbReference type="NCBI Taxonomy" id="2927978"/>
    <lineage>
        <taxon>Bacteria</taxon>
        <taxon>Pseudomonadati</taxon>
        <taxon>Acidobacteriota</taxon>
        <taxon>Holophagae</taxon>
        <taxon>Holophagales</taxon>
        <taxon>Holophagaceae</taxon>
        <taxon>Geothrix</taxon>
    </lineage>
</organism>
<evidence type="ECO:0008006" key="3">
    <source>
        <dbReference type="Google" id="ProtNLM"/>
    </source>
</evidence>
<name>A0ABQ5QHA4_9BACT</name>
<evidence type="ECO:0000313" key="2">
    <source>
        <dbReference type="Proteomes" id="UP001165069"/>
    </source>
</evidence>
<dbReference type="EMBL" id="BSDE01000005">
    <property type="protein sequence ID" value="GLH74244.1"/>
    <property type="molecule type" value="Genomic_DNA"/>
</dbReference>
<reference evidence="1 2" key="1">
    <citation type="journal article" date="2023" name="Antonie Van Leeuwenhoek">
        <title>Mesoterricola silvestris gen. nov., sp. nov., Mesoterricola sediminis sp. nov., Geothrix oryzae sp. nov., Geothrix edaphica sp. nov., Geothrix rubra sp. nov., and Geothrix limicola sp. nov., six novel members of Acidobacteriota isolated from soils.</title>
        <authorList>
            <person name="Itoh H."/>
            <person name="Sugisawa Y."/>
            <person name="Mise K."/>
            <person name="Xu Z."/>
            <person name="Kuniyasu M."/>
            <person name="Ushijima N."/>
            <person name="Kawano K."/>
            <person name="Kobayashi E."/>
            <person name="Shiratori Y."/>
            <person name="Masuda Y."/>
            <person name="Senoo K."/>
        </authorList>
    </citation>
    <scope>NUCLEOTIDE SEQUENCE [LARGE SCALE GENOMIC DNA]</scope>
    <source>
        <strain evidence="1 2">Red804</strain>
    </source>
</reference>
<evidence type="ECO:0000313" key="1">
    <source>
        <dbReference type="EMBL" id="GLH74244.1"/>
    </source>
</evidence>
<comment type="caution">
    <text evidence="1">The sequence shown here is derived from an EMBL/GenBank/DDBJ whole genome shotgun (WGS) entry which is preliminary data.</text>
</comment>
<dbReference type="Proteomes" id="UP001165069">
    <property type="component" value="Unassembled WGS sequence"/>
</dbReference>